<dbReference type="PROSITE" id="PS51502">
    <property type="entry name" value="S_R_A_B_BARREL"/>
    <property type="match status" value="1"/>
</dbReference>
<dbReference type="SMART" id="SM00886">
    <property type="entry name" value="Dabb"/>
    <property type="match status" value="1"/>
</dbReference>
<feature type="domain" description="Stress-response A/B barrel" evidence="1">
    <location>
        <begin position="2"/>
        <end position="97"/>
    </location>
</feature>
<dbReference type="InterPro" id="IPR011008">
    <property type="entry name" value="Dimeric_a/b-barrel"/>
</dbReference>
<protein>
    <submittedName>
        <fullName evidence="2">Dabb family protein</fullName>
    </submittedName>
</protein>
<dbReference type="EMBL" id="WVHS01000004">
    <property type="protein sequence ID" value="MXV17097.1"/>
    <property type="molecule type" value="Genomic_DNA"/>
</dbReference>
<dbReference type="SUPFAM" id="SSF54909">
    <property type="entry name" value="Dimeric alpha+beta barrel"/>
    <property type="match status" value="1"/>
</dbReference>
<accession>A0A7K1Y1W3</accession>
<proteinExistence type="predicted"/>
<dbReference type="Proteomes" id="UP000451233">
    <property type="component" value="Unassembled WGS sequence"/>
</dbReference>
<reference evidence="2 3" key="1">
    <citation type="submission" date="2019-11" db="EMBL/GenBank/DDBJ databases">
        <title>Pedobacter sp. HMF7056 Genome sequencing and assembly.</title>
        <authorList>
            <person name="Kang H."/>
            <person name="Kim H."/>
            <person name="Joh K."/>
        </authorList>
    </citation>
    <scope>NUCLEOTIDE SEQUENCE [LARGE SCALE GENOMIC DNA]</scope>
    <source>
        <strain evidence="2 3">HMF7056</strain>
    </source>
</reference>
<dbReference type="AlphaFoldDB" id="A0A7K1Y1W3"/>
<evidence type="ECO:0000313" key="3">
    <source>
        <dbReference type="Proteomes" id="UP000451233"/>
    </source>
</evidence>
<dbReference type="Pfam" id="PF07876">
    <property type="entry name" value="Dabb"/>
    <property type="match status" value="1"/>
</dbReference>
<dbReference type="InterPro" id="IPR013097">
    <property type="entry name" value="Dabb"/>
</dbReference>
<evidence type="ECO:0000259" key="1">
    <source>
        <dbReference type="PROSITE" id="PS51502"/>
    </source>
</evidence>
<gene>
    <name evidence="2" type="ORF">GS398_17485</name>
</gene>
<dbReference type="RefSeq" id="WP_160908101.1">
    <property type="nucleotide sequence ID" value="NZ_WVHS01000004.1"/>
</dbReference>
<evidence type="ECO:0000313" key="2">
    <source>
        <dbReference type="EMBL" id="MXV17097.1"/>
    </source>
</evidence>
<sequence length="100" mass="11046">MFSHHVLFYLKEKDNAAHLAELKAGLQGLVNISSIEKSYIGVPAGTSRDVVDASYSASWLLFFADAAAHDSYQVDPVHLAFISKCAHLWEKVIVFDDHIG</sequence>
<comment type="caution">
    <text evidence="2">The sequence shown here is derived from an EMBL/GenBank/DDBJ whole genome shotgun (WGS) entry which is preliminary data.</text>
</comment>
<organism evidence="2 3">
    <name type="scientific">Hufsiella ginkgonis</name>
    <dbReference type="NCBI Taxonomy" id="2695274"/>
    <lineage>
        <taxon>Bacteria</taxon>
        <taxon>Pseudomonadati</taxon>
        <taxon>Bacteroidota</taxon>
        <taxon>Sphingobacteriia</taxon>
        <taxon>Sphingobacteriales</taxon>
        <taxon>Sphingobacteriaceae</taxon>
        <taxon>Hufsiella</taxon>
    </lineage>
</organism>
<name>A0A7K1Y1W3_9SPHI</name>
<keyword evidence="3" id="KW-1185">Reference proteome</keyword>
<dbReference type="Gene3D" id="3.30.70.100">
    <property type="match status" value="1"/>
</dbReference>